<sequence>MGRQNPAKRRISNLTASQIEKKRAIDRANQQHCQRKKRARLQWLEEEVVRLSKALTAAEAKLRQYAEKEGCGCFARPPGPAVPVNVDADKSLVPAAAAASVHDVVDPSRSSATWTVNLRELLDPGQCDELGRIVFEYPLPLPDPAPPSPPPPPSHAQGGGSGDNRDDGGVVVAVADWHVVPLHLAPTTDLDKLIIETTQSGRRLHQQSGAAELSHAQFPSISSLLNPNLGDDGSRPLTSALALHVVQRSQTKSATTRIALMYILSHLLRWLVCRNKQSYDKLPGFLRPTRLQCTVPHPAWIDVVTWPEARDTIIREKLWTTFGFDEFRRVTGNCMSVNWPYTDSGAFVDLGDGQNSVLSPLFENHIRNANNWTLSSSTALVFPFMEAFCVAPDEPEESL</sequence>
<evidence type="ECO:0008006" key="5">
    <source>
        <dbReference type="Google" id="ProtNLM"/>
    </source>
</evidence>
<dbReference type="Proteomes" id="UP000076874">
    <property type="component" value="Unassembled WGS sequence"/>
</dbReference>
<protein>
    <recommendedName>
        <fullName evidence="5">BZIP domain-containing protein</fullName>
    </recommendedName>
</protein>
<evidence type="ECO:0000256" key="2">
    <source>
        <dbReference type="SAM" id="MobiDB-lite"/>
    </source>
</evidence>
<evidence type="ECO:0000313" key="4">
    <source>
        <dbReference type="Proteomes" id="UP000076874"/>
    </source>
</evidence>
<keyword evidence="4" id="KW-1185">Reference proteome</keyword>
<comment type="caution">
    <text evidence="3">The sequence shown here is derived from an EMBL/GenBank/DDBJ whole genome shotgun (WGS) entry which is preliminary data.</text>
</comment>
<feature type="region of interest" description="Disordered" evidence="2">
    <location>
        <begin position="138"/>
        <end position="168"/>
    </location>
</feature>
<feature type="coiled-coil region" evidence="1">
    <location>
        <begin position="41"/>
        <end position="68"/>
    </location>
</feature>
<reference evidence="3 4" key="1">
    <citation type="journal article" date="2016" name="Genome Biol. Evol.">
        <title>Divergent and convergent evolution of fungal pathogenicity.</title>
        <authorList>
            <person name="Shang Y."/>
            <person name="Xiao G."/>
            <person name="Zheng P."/>
            <person name="Cen K."/>
            <person name="Zhan S."/>
            <person name="Wang C."/>
        </authorList>
    </citation>
    <scope>NUCLEOTIDE SEQUENCE [LARGE SCALE GENOMIC DNA]</scope>
    <source>
        <strain evidence="3 4">RCEF 264</strain>
    </source>
</reference>
<evidence type="ECO:0000256" key="1">
    <source>
        <dbReference type="SAM" id="Coils"/>
    </source>
</evidence>
<dbReference type="Pfam" id="PF11905">
    <property type="entry name" value="DUF3425"/>
    <property type="match status" value="1"/>
</dbReference>
<dbReference type="EMBL" id="AZHD01000013">
    <property type="protein sequence ID" value="OAA57979.1"/>
    <property type="molecule type" value="Genomic_DNA"/>
</dbReference>
<dbReference type="OrthoDB" id="4161589at2759"/>
<name>A0A167QUK8_9HYPO</name>
<dbReference type="CDD" id="cd14688">
    <property type="entry name" value="bZIP_YAP"/>
    <property type="match status" value="1"/>
</dbReference>
<evidence type="ECO:0000313" key="3">
    <source>
        <dbReference type="EMBL" id="OAA57979.1"/>
    </source>
</evidence>
<gene>
    <name evidence="3" type="ORF">SPI_06864</name>
</gene>
<dbReference type="PANTHER" id="PTHR37012:SF2">
    <property type="entry name" value="BZIP DOMAIN-CONTAINING PROTEIN-RELATED"/>
    <property type="match status" value="1"/>
</dbReference>
<dbReference type="InterPro" id="IPR021833">
    <property type="entry name" value="DUF3425"/>
</dbReference>
<keyword evidence="1" id="KW-0175">Coiled coil</keyword>
<organism evidence="3 4">
    <name type="scientific">Niveomyces insectorum RCEF 264</name>
    <dbReference type="NCBI Taxonomy" id="1081102"/>
    <lineage>
        <taxon>Eukaryota</taxon>
        <taxon>Fungi</taxon>
        <taxon>Dikarya</taxon>
        <taxon>Ascomycota</taxon>
        <taxon>Pezizomycotina</taxon>
        <taxon>Sordariomycetes</taxon>
        <taxon>Hypocreomycetidae</taxon>
        <taxon>Hypocreales</taxon>
        <taxon>Cordycipitaceae</taxon>
        <taxon>Niveomyces</taxon>
    </lineage>
</organism>
<proteinExistence type="predicted"/>
<accession>A0A167QUK8</accession>
<feature type="compositionally biased region" description="Pro residues" evidence="2">
    <location>
        <begin position="139"/>
        <end position="154"/>
    </location>
</feature>
<dbReference type="PANTHER" id="PTHR37012">
    <property type="entry name" value="B-ZIP TRANSCRIPTION FACTOR (EUROFUNG)-RELATED"/>
    <property type="match status" value="1"/>
</dbReference>
<dbReference type="AlphaFoldDB" id="A0A167QUK8"/>